<keyword evidence="2" id="KW-0378">Hydrolase</keyword>
<dbReference type="AlphaFoldDB" id="A0A1T4YZE2"/>
<evidence type="ECO:0000313" key="2">
    <source>
        <dbReference type="EMBL" id="SKB07106.1"/>
    </source>
</evidence>
<dbReference type="RefSeq" id="WP_078815742.1">
    <property type="nucleotide sequence ID" value="NZ_FUYE01000022.1"/>
</dbReference>
<dbReference type="InterPro" id="IPR050228">
    <property type="entry name" value="Carboxylesterase_BioH"/>
</dbReference>
<sequence>MKTSSKTILLIHGLWVTPRSWEKFQSHYESLGYRVLAPAWPGIQGEVEEMRKDPSSFNNIGIEQVLAHYTKIIEALPEKPILIGHSFGGLITQLLMDRGLGAAGVAIDSVPPKGIVLLPPSTIEALTPALLNPFKVGGTYLFPFKRWWRVFANTLSESEARAAYERYAIAAPERAIFQAALSNVTPGSKAEINFRNGSRGPLLFIGGEKDVIMPASLNRKNHRKYRRAKAVTEYKEFPGRSHFIIGEKGWQEVADYALDWAQEKVPA</sequence>
<dbReference type="STRING" id="48467.SAMN02745166_04618"/>
<dbReference type="InterPro" id="IPR029058">
    <property type="entry name" value="AB_hydrolase_fold"/>
</dbReference>
<dbReference type="InterPro" id="IPR000073">
    <property type="entry name" value="AB_hydrolase_1"/>
</dbReference>
<feature type="domain" description="AB hydrolase-1" evidence="1">
    <location>
        <begin position="8"/>
        <end position="255"/>
    </location>
</feature>
<dbReference type="EMBL" id="FUYE01000022">
    <property type="protein sequence ID" value="SKB07106.1"/>
    <property type="molecule type" value="Genomic_DNA"/>
</dbReference>
<keyword evidence="3" id="KW-1185">Reference proteome</keyword>
<protein>
    <submittedName>
        <fullName evidence="2">Lysophospholipase, alpha-beta hydrolase superfamily</fullName>
    </submittedName>
</protein>
<accession>A0A1T4YZE2</accession>
<dbReference type="OrthoDB" id="9814966at2"/>
<dbReference type="Gene3D" id="3.40.50.1820">
    <property type="entry name" value="alpha/beta hydrolase"/>
    <property type="match status" value="1"/>
</dbReference>
<proteinExistence type="predicted"/>
<dbReference type="Proteomes" id="UP000190774">
    <property type="component" value="Unassembled WGS sequence"/>
</dbReference>
<name>A0A1T4YZE2_9BACT</name>
<dbReference type="PANTHER" id="PTHR43194:SF2">
    <property type="entry name" value="PEROXISOMAL MEMBRANE PROTEIN LPX1"/>
    <property type="match status" value="1"/>
</dbReference>
<organism evidence="2 3">
    <name type="scientific">Prosthecobacter debontii</name>
    <dbReference type="NCBI Taxonomy" id="48467"/>
    <lineage>
        <taxon>Bacteria</taxon>
        <taxon>Pseudomonadati</taxon>
        <taxon>Verrucomicrobiota</taxon>
        <taxon>Verrucomicrobiia</taxon>
        <taxon>Verrucomicrobiales</taxon>
        <taxon>Verrucomicrobiaceae</taxon>
        <taxon>Prosthecobacter</taxon>
    </lineage>
</organism>
<dbReference type="SUPFAM" id="SSF53474">
    <property type="entry name" value="alpha/beta-Hydrolases"/>
    <property type="match status" value="1"/>
</dbReference>
<dbReference type="GO" id="GO:0016787">
    <property type="term" value="F:hydrolase activity"/>
    <property type="evidence" value="ECO:0007669"/>
    <property type="project" value="UniProtKB-KW"/>
</dbReference>
<dbReference type="Pfam" id="PF12697">
    <property type="entry name" value="Abhydrolase_6"/>
    <property type="match status" value="1"/>
</dbReference>
<gene>
    <name evidence="2" type="ORF">SAMN02745166_04618</name>
</gene>
<evidence type="ECO:0000313" key="3">
    <source>
        <dbReference type="Proteomes" id="UP000190774"/>
    </source>
</evidence>
<dbReference type="PANTHER" id="PTHR43194">
    <property type="entry name" value="HYDROLASE ALPHA/BETA FOLD FAMILY"/>
    <property type="match status" value="1"/>
</dbReference>
<evidence type="ECO:0000259" key="1">
    <source>
        <dbReference type="Pfam" id="PF12697"/>
    </source>
</evidence>
<reference evidence="3" key="1">
    <citation type="submission" date="2017-02" db="EMBL/GenBank/DDBJ databases">
        <authorList>
            <person name="Varghese N."/>
            <person name="Submissions S."/>
        </authorList>
    </citation>
    <scope>NUCLEOTIDE SEQUENCE [LARGE SCALE GENOMIC DNA]</scope>
    <source>
        <strain evidence="3">ATCC 700200</strain>
    </source>
</reference>